<feature type="transmembrane region" description="Helical" evidence="5">
    <location>
        <begin position="182"/>
        <end position="201"/>
    </location>
</feature>
<comment type="subcellular location">
    <subcellularLocation>
        <location evidence="1">Membrane</location>
        <topology evidence="1">Multi-pass membrane protein</topology>
    </subcellularLocation>
</comment>
<keyword evidence="2 5" id="KW-0812">Transmembrane</keyword>
<gene>
    <name evidence="7" type="ORF">CONLIGDRAFT_682713</name>
</gene>
<feature type="transmembrane region" description="Helical" evidence="5">
    <location>
        <begin position="74"/>
        <end position="94"/>
    </location>
</feature>
<protein>
    <recommendedName>
        <fullName evidence="9">MFS general substrate transporter</fullName>
    </recommendedName>
</protein>
<accession>A0A1J7IJ44</accession>
<reference evidence="7 8" key="1">
    <citation type="submission" date="2016-10" db="EMBL/GenBank/DDBJ databases">
        <title>Draft genome sequence of Coniochaeta ligniaria NRRL30616, a lignocellulolytic fungus for bioabatement of inhibitors in plant biomass hydrolysates.</title>
        <authorList>
            <consortium name="DOE Joint Genome Institute"/>
            <person name="Jimenez D.J."/>
            <person name="Hector R.E."/>
            <person name="Riley R."/>
            <person name="Sun H."/>
            <person name="Grigoriev I.V."/>
            <person name="Van Elsas J.D."/>
            <person name="Nichols N.N."/>
        </authorList>
    </citation>
    <scope>NUCLEOTIDE SEQUENCE [LARGE SCALE GENOMIC DNA]</scope>
    <source>
        <strain evidence="7 8">NRRL 30616</strain>
    </source>
</reference>
<dbReference type="InterPro" id="IPR036259">
    <property type="entry name" value="MFS_trans_sf"/>
</dbReference>
<dbReference type="OrthoDB" id="194139at2759"/>
<dbReference type="SUPFAM" id="SSF103473">
    <property type="entry name" value="MFS general substrate transporter"/>
    <property type="match status" value="1"/>
</dbReference>
<evidence type="ECO:0000256" key="2">
    <source>
        <dbReference type="ARBA" id="ARBA00022692"/>
    </source>
</evidence>
<dbReference type="PANTHER" id="PTHR23507">
    <property type="entry name" value="ZGC:174356"/>
    <property type="match status" value="1"/>
</dbReference>
<keyword evidence="8" id="KW-1185">Reference proteome</keyword>
<dbReference type="PANTHER" id="PTHR23507:SF1">
    <property type="entry name" value="FI18259P1-RELATED"/>
    <property type="match status" value="1"/>
</dbReference>
<dbReference type="GO" id="GO:0022857">
    <property type="term" value="F:transmembrane transporter activity"/>
    <property type="evidence" value="ECO:0007669"/>
    <property type="project" value="TreeGrafter"/>
</dbReference>
<feature type="signal peptide" evidence="6">
    <location>
        <begin position="1"/>
        <end position="31"/>
    </location>
</feature>
<proteinExistence type="predicted"/>
<evidence type="ECO:0000256" key="6">
    <source>
        <dbReference type="SAM" id="SignalP"/>
    </source>
</evidence>
<keyword evidence="3 5" id="KW-1133">Transmembrane helix</keyword>
<dbReference type="GO" id="GO:0016020">
    <property type="term" value="C:membrane"/>
    <property type="evidence" value="ECO:0007669"/>
    <property type="project" value="UniProtKB-SubCell"/>
</dbReference>
<dbReference type="Proteomes" id="UP000182658">
    <property type="component" value="Unassembled WGS sequence"/>
</dbReference>
<dbReference type="AlphaFoldDB" id="A0A1J7IJ44"/>
<keyword evidence="6" id="KW-0732">Signal</keyword>
<name>A0A1J7IJ44_9PEZI</name>
<evidence type="ECO:0000256" key="4">
    <source>
        <dbReference type="ARBA" id="ARBA00023136"/>
    </source>
</evidence>
<feature type="chain" id="PRO_5012046379" description="MFS general substrate transporter" evidence="6">
    <location>
        <begin position="32"/>
        <end position="227"/>
    </location>
</feature>
<evidence type="ECO:0000313" key="7">
    <source>
        <dbReference type="EMBL" id="OIW27687.1"/>
    </source>
</evidence>
<feature type="transmembrane region" description="Helical" evidence="5">
    <location>
        <begin position="115"/>
        <end position="139"/>
    </location>
</feature>
<dbReference type="Gene3D" id="1.20.1250.20">
    <property type="entry name" value="MFS general substrate transporter like domains"/>
    <property type="match status" value="1"/>
</dbReference>
<sequence>MSPPSRMFVAAAVLFLFESHDLLLFLPRLRALEARICHDYYASEPTKSLGASPVDELACKIPLIQSRLAMLRGWQVFLDAIPTIALATTWGYIADRIGQRVVLGINCLGSIIYSAWYFLVCVMIFASGFCVRIGLLALYTASIDTSVVSKAFAFVATLEALGGMFGGVAFQKAFAMGIRRGRGWMALPFWIGAALYLIYLVTISSVKELEITEEARQPLLGNDTDEM</sequence>
<evidence type="ECO:0000256" key="5">
    <source>
        <dbReference type="SAM" id="Phobius"/>
    </source>
</evidence>
<evidence type="ECO:0008006" key="9">
    <source>
        <dbReference type="Google" id="ProtNLM"/>
    </source>
</evidence>
<evidence type="ECO:0000256" key="1">
    <source>
        <dbReference type="ARBA" id="ARBA00004141"/>
    </source>
</evidence>
<organism evidence="7 8">
    <name type="scientific">Coniochaeta ligniaria NRRL 30616</name>
    <dbReference type="NCBI Taxonomy" id="1408157"/>
    <lineage>
        <taxon>Eukaryota</taxon>
        <taxon>Fungi</taxon>
        <taxon>Dikarya</taxon>
        <taxon>Ascomycota</taxon>
        <taxon>Pezizomycotina</taxon>
        <taxon>Sordariomycetes</taxon>
        <taxon>Sordariomycetidae</taxon>
        <taxon>Coniochaetales</taxon>
        <taxon>Coniochaetaceae</taxon>
        <taxon>Coniochaeta</taxon>
    </lineage>
</organism>
<evidence type="ECO:0000313" key="8">
    <source>
        <dbReference type="Proteomes" id="UP000182658"/>
    </source>
</evidence>
<evidence type="ECO:0000256" key="3">
    <source>
        <dbReference type="ARBA" id="ARBA00022989"/>
    </source>
</evidence>
<feature type="transmembrane region" description="Helical" evidence="5">
    <location>
        <begin position="151"/>
        <end position="170"/>
    </location>
</feature>
<dbReference type="EMBL" id="KV875099">
    <property type="protein sequence ID" value="OIW27687.1"/>
    <property type="molecule type" value="Genomic_DNA"/>
</dbReference>
<dbReference type="InParanoid" id="A0A1J7IJ44"/>
<keyword evidence="4 5" id="KW-0472">Membrane</keyword>